<dbReference type="PANTHER" id="PTHR30238">
    <property type="entry name" value="MEMBRANE BOUND PREDICTED REDOX MODULATOR"/>
    <property type="match status" value="1"/>
</dbReference>
<dbReference type="EMBL" id="JADJNC010000067">
    <property type="protein sequence ID" value="MBK7425404.1"/>
    <property type="molecule type" value="Genomic_DNA"/>
</dbReference>
<feature type="transmembrane region" description="Helical" evidence="6">
    <location>
        <begin position="12"/>
        <end position="36"/>
    </location>
</feature>
<reference evidence="7" key="1">
    <citation type="submission" date="2020-10" db="EMBL/GenBank/DDBJ databases">
        <title>Connecting structure to function with the recovery of over 1000 high-quality activated sludge metagenome-assembled genomes encoding full-length rRNA genes using long-read sequencing.</title>
        <authorList>
            <person name="Singleton C.M."/>
            <person name="Petriglieri F."/>
            <person name="Kristensen J.M."/>
            <person name="Kirkegaard R.H."/>
            <person name="Michaelsen T.Y."/>
            <person name="Andersen M.H."/>
            <person name="Karst S.M."/>
            <person name="Dueholm M.S."/>
            <person name="Nielsen P.H."/>
            <person name="Albertsen M."/>
        </authorList>
    </citation>
    <scope>NUCLEOTIDE SEQUENCE</scope>
    <source>
        <strain evidence="7">EsbW_18-Q3-R4-48_MAXAC.044</strain>
    </source>
</reference>
<dbReference type="PANTHER" id="PTHR30238:SF4">
    <property type="entry name" value="SLL1022 PROTEIN"/>
    <property type="match status" value="1"/>
</dbReference>
<evidence type="ECO:0000256" key="3">
    <source>
        <dbReference type="ARBA" id="ARBA00022692"/>
    </source>
</evidence>
<organism evidence="7 8">
    <name type="scientific">Candidatus Propionivibrio dominans</name>
    <dbReference type="NCBI Taxonomy" id="2954373"/>
    <lineage>
        <taxon>Bacteria</taxon>
        <taxon>Pseudomonadati</taxon>
        <taxon>Pseudomonadota</taxon>
        <taxon>Betaproteobacteria</taxon>
        <taxon>Rhodocyclales</taxon>
        <taxon>Rhodocyclaceae</taxon>
        <taxon>Propionivibrio</taxon>
    </lineage>
</organism>
<dbReference type="Pfam" id="PF03741">
    <property type="entry name" value="TerC"/>
    <property type="match status" value="1"/>
</dbReference>
<comment type="similarity">
    <text evidence="2">Belongs to the TerC family.</text>
</comment>
<keyword evidence="4 6" id="KW-1133">Transmembrane helix</keyword>
<dbReference type="AlphaFoldDB" id="A0A9D7II43"/>
<feature type="transmembrane region" description="Helical" evidence="6">
    <location>
        <begin position="139"/>
        <end position="158"/>
    </location>
</feature>
<dbReference type="GO" id="GO:0016020">
    <property type="term" value="C:membrane"/>
    <property type="evidence" value="ECO:0007669"/>
    <property type="project" value="UniProtKB-SubCell"/>
</dbReference>
<dbReference type="InterPro" id="IPR005496">
    <property type="entry name" value="Integral_membrane_TerC"/>
</dbReference>
<evidence type="ECO:0000256" key="6">
    <source>
        <dbReference type="SAM" id="Phobius"/>
    </source>
</evidence>
<evidence type="ECO:0000256" key="2">
    <source>
        <dbReference type="ARBA" id="ARBA00007511"/>
    </source>
</evidence>
<proteinExistence type="inferred from homology"/>
<feature type="transmembrane region" description="Helical" evidence="6">
    <location>
        <begin position="165"/>
        <end position="181"/>
    </location>
</feature>
<feature type="transmembrane region" description="Helical" evidence="6">
    <location>
        <begin position="201"/>
        <end position="221"/>
    </location>
</feature>
<feature type="transmembrane region" description="Helical" evidence="6">
    <location>
        <begin position="48"/>
        <end position="68"/>
    </location>
</feature>
<sequence>MLEYLSSTQEFLIPLIQIIGIDIVLSGDNALVIALAARALPPEQQRKAVAWGAAAAISMRIVLTLTAVTLLTMPYLKLIGSVFLMWIGIRLLDSDEGESDIEPGRSLAAAIRTILFADMVMSLDNVLGVAAAARGSITLLVIGLGLSIPLVIFGANMLLRLMQRFPVIITIGAGLIGYVAGEMAVTDPAIKGWVDLEFNALQQIVPIACAALTLIIGRVLGARKTAAA</sequence>
<name>A0A9D7II43_9RHOO</name>
<comment type="subcellular location">
    <subcellularLocation>
        <location evidence="1">Membrane</location>
        <topology evidence="1">Multi-pass membrane protein</topology>
    </subcellularLocation>
</comment>
<keyword evidence="5 6" id="KW-0472">Membrane</keyword>
<evidence type="ECO:0000256" key="4">
    <source>
        <dbReference type="ARBA" id="ARBA00022989"/>
    </source>
</evidence>
<keyword evidence="3 6" id="KW-0812">Transmembrane</keyword>
<dbReference type="Proteomes" id="UP000886602">
    <property type="component" value="Unassembled WGS sequence"/>
</dbReference>
<protein>
    <submittedName>
        <fullName evidence="7">TerC family protein</fullName>
    </submittedName>
</protein>
<comment type="caution">
    <text evidence="7">The sequence shown here is derived from an EMBL/GenBank/DDBJ whole genome shotgun (WGS) entry which is preliminary data.</text>
</comment>
<evidence type="ECO:0000313" key="7">
    <source>
        <dbReference type="EMBL" id="MBK7425404.1"/>
    </source>
</evidence>
<dbReference type="NCBIfam" id="TIGR03717">
    <property type="entry name" value="R_switched_YjbE"/>
    <property type="match status" value="1"/>
</dbReference>
<evidence type="ECO:0000256" key="1">
    <source>
        <dbReference type="ARBA" id="ARBA00004141"/>
    </source>
</evidence>
<gene>
    <name evidence="7" type="ORF">IPJ48_21260</name>
</gene>
<evidence type="ECO:0000256" key="5">
    <source>
        <dbReference type="ARBA" id="ARBA00023136"/>
    </source>
</evidence>
<dbReference type="InterPro" id="IPR022301">
    <property type="entry name" value="Integral_membrane_YjbE"/>
</dbReference>
<accession>A0A9D7II43</accession>
<evidence type="ECO:0000313" key="8">
    <source>
        <dbReference type="Proteomes" id="UP000886602"/>
    </source>
</evidence>